<dbReference type="Gene3D" id="2.40.128.130">
    <property type="entry name" value="Autotransporter beta-domain"/>
    <property type="match status" value="1"/>
</dbReference>
<dbReference type="PANTHER" id="PTHR43806:SF11">
    <property type="entry name" value="CEREVISIN-RELATED"/>
    <property type="match status" value="1"/>
</dbReference>
<keyword evidence="2 6" id="KW-0645">Protease</keyword>
<dbReference type="SUPFAM" id="SSF52743">
    <property type="entry name" value="Subtilisin-like"/>
    <property type="match status" value="1"/>
</dbReference>
<feature type="chain" id="PRO_5022232032" evidence="8">
    <location>
        <begin position="22"/>
        <end position="952"/>
    </location>
</feature>
<dbReference type="Pfam" id="PF03797">
    <property type="entry name" value="Autotransporter"/>
    <property type="match status" value="1"/>
</dbReference>
<dbReference type="Gene3D" id="3.40.50.200">
    <property type="entry name" value="Peptidase S8/S53 domain"/>
    <property type="match status" value="1"/>
</dbReference>
<feature type="compositionally biased region" description="Polar residues" evidence="7">
    <location>
        <begin position="49"/>
        <end position="71"/>
    </location>
</feature>
<dbReference type="PRINTS" id="PR00723">
    <property type="entry name" value="SUBTILISIN"/>
</dbReference>
<feature type="region of interest" description="Disordered" evidence="7">
    <location>
        <begin position="25"/>
        <end position="76"/>
    </location>
</feature>
<evidence type="ECO:0000256" key="2">
    <source>
        <dbReference type="ARBA" id="ARBA00022670"/>
    </source>
</evidence>
<comment type="similarity">
    <text evidence="1 6">Belongs to the peptidase S8 family.</text>
</comment>
<dbReference type="InterPro" id="IPR036709">
    <property type="entry name" value="Autotransporte_beta_dom_sf"/>
</dbReference>
<evidence type="ECO:0000259" key="9">
    <source>
        <dbReference type="PROSITE" id="PS51208"/>
    </source>
</evidence>
<dbReference type="PROSITE" id="PS51208">
    <property type="entry name" value="AUTOTRANSPORTER"/>
    <property type="match status" value="1"/>
</dbReference>
<dbReference type="SMART" id="SM00869">
    <property type="entry name" value="Autotransporter"/>
    <property type="match status" value="1"/>
</dbReference>
<evidence type="ECO:0000256" key="1">
    <source>
        <dbReference type="ARBA" id="ARBA00011073"/>
    </source>
</evidence>
<protein>
    <submittedName>
        <fullName evidence="10">Peptidase, S8/S53 family</fullName>
    </submittedName>
</protein>
<feature type="active site" description="Charge relay system" evidence="6">
    <location>
        <position position="311"/>
    </location>
</feature>
<sequence length="952" mass="101702">MKKNKKILILALLTVVISCGGGGGGGGGGGNTSNPTPSIPTPSVDSSKDSNGNIKWNDTTRTYNAGNPNNKTSATTQTGAGVTVGVIDMGFNTTNITYATDMRDKFGSRLVKPSSYTGQTSNDNHGIIVAEIIGGNTSNGIAKNVTIAVSDASKRGSDGKYHPDPTISMYNFLYSKGARIFNQSYGVDSQVTDSKWNNPYYVEAQMGSDILSFYKTAVNDGSLFVWAAGNNKEDSNPSLEAGLPYRVSELEKGWINVVGLAHSNKENPGNTEWSKQERLSGAGVAKNWTVSAVSGITFKTGDNNYQANGSSFAAPMVTGTAALLKEKYPWMDGSLIRQTILSTATDIGKKGVDEDFGWGLLNIDKALKGPALFDKRLALGDNVVADVTSGTYTFSNDIAGDAGIIKNGTGELVLSGKNTFTGGTKVNAGRLKLGNQYVSSLEIAKMGTVETTENANLENGIKNEGTYVNSGSNTVIGGNYVASSSSKYVSELGASAYVKGQAELNGTLEASAVKDGEQQYITARGVKENIITSDNAIKGNFSNVETETLLNADVEKSENSVDVNLSRKNVEDYVSTLSLSDTMRNNVAQNIETSFKELDSQIENGNTENVKSFSKSAALLQKLSLPNTAAVLDSLSGQIYASAQALTFQHSQTVNKDLSNRLVMLGTLDNVGDNAGIWVTGIGANGRLRQEGFGVGKTHTYGGQVGIDKAFGNSLILGTALSYSKSDVKFDRYGGESKGDGFGISLYGRLGNKEVPYYLQGRIGLGFITSNVERDILLGSGDISRAKIEHRDKVLSGYLESGYDAKIGSLTITPYVGLSHDTVERGAFSEENSQFGLTADKKRYNQTSALLGLRLGKSVNWSNGSKTTFQGYVTQYIGFKKQDLSFEAAYSGLSNARFRVEGIGLSKNSTWAGIGVLTEVNPKFSWYVNYDAKMEKNKLNNNVFTTGFRFNF</sequence>
<dbReference type="GO" id="GO:0019867">
    <property type="term" value="C:outer membrane"/>
    <property type="evidence" value="ECO:0007669"/>
    <property type="project" value="InterPro"/>
</dbReference>
<dbReference type="RefSeq" id="WP_026737163.1">
    <property type="nucleotide sequence ID" value="NZ_AP019822.1"/>
</dbReference>
<dbReference type="InterPro" id="IPR005546">
    <property type="entry name" value="Autotransporte_beta"/>
</dbReference>
<dbReference type="KEGG" id="lgo:JCM16774_0568"/>
<evidence type="ECO:0000256" key="8">
    <source>
        <dbReference type="SAM" id="SignalP"/>
    </source>
</evidence>
<dbReference type="AlphaFoldDB" id="A0A510JC45"/>
<dbReference type="PROSITE" id="PS51892">
    <property type="entry name" value="SUBTILASE"/>
    <property type="match status" value="1"/>
</dbReference>
<dbReference type="InterPro" id="IPR000209">
    <property type="entry name" value="Peptidase_S8/S53_dom"/>
</dbReference>
<dbReference type="Pfam" id="PF12951">
    <property type="entry name" value="PATR"/>
    <property type="match status" value="1"/>
</dbReference>
<gene>
    <name evidence="10" type="ORF">JCM16774_0568</name>
</gene>
<keyword evidence="4 6" id="KW-0378">Hydrolase</keyword>
<dbReference type="Proteomes" id="UP000321606">
    <property type="component" value="Chromosome"/>
</dbReference>
<evidence type="ECO:0000256" key="4">
    <source>
        <dbReference type="ARBA" id="ARBA00022801"/>
    </source>
</evidence>
<evidence type="ECO:0000256" key="7">
    <source>
        <dbReference type="SAM" id="MobiDB-lite"/>
    </source>
</evidence>
<proteinExistence type="inferred from homology"/>
<evidence type="ECO:0000256" key="6">
    <source>
        <dbReference type="PROSITE-ProRule" id="PRU01240"/>
    </source>
</evidence>
<dbReference type="NCBIfam" id="TIGR01414">
    <property type="entry name" value="autotrans_barl"/>
    <property type="match status" value="1"/>
</dbReference>
<feature type="active site" description="Charge relay system" evidence="6">
    <location>
        <position position="88"/>
    </location>
</feature>
<dbReference type="InterPro" id="IPR015500">
    <property type="entry name" value="Peptidase_S8_subtilisin-rel"/>
</dbReference>
<dbReference type="OrthoDB" id="5360469at2"/>
<evidence type="ECO:0000313" key="10">
    <source>
        <dbReference type="EMBL" id="BBM35643.1"/>
    </source>
</evidence>
<dbReference type="InterPro" id="IPR036852">
    <property type="entry name" value="Peptidase_S8/S53_dom_sf"/>
</dbReference>
<dbReference type="InterPro" id="IPR006315">
    <property type="entry name" value="OM_autotransptr_brl_dom"/>
</dbReference>
<feature type="active site" description="Charge relay system" evidence="6">
    <location>
        <position position="125"/>
    </location>
</feature>
<dbReference type="InterPro" id="IPR013425">
    <property type="entry name" value="Autotrns_rpt"/>
</dbReference>
<dbReference type="CDD" id="cd04848">
    <property type="entry name" value="Peptidases_S8_Autotransporter_serine_protease_like"/>
    <property type="match status" value="1"/>
</dbReference>
<name>A0A510JC45_9FUSO</name>
<feature type="domain" description="Autotransporter" evidence="9">
    <location>
        <begin position="670"/>
        <end position="952"/>
    </location>
</feature>
<dbReference type="PROSITE" id="PS51257">
    <property type="entry name" value="PROKAR_LIPOPROTEIN"/>
    <property type="match status" value="1"/>
</dbReference>
<organism evidence="10 11">
    <name type="scientific">Pseudoleptotrichia goodfellowii</name>
    <dbReference type="NCBI Taxonomy" id="157692"/>
    <lineage>
        <taxon>Bacteria</taxon>
        <taxon>Fusobacteriati</taxon>
        <taxon>Fusobacteriota</taxon>
        <taxon>Fusobacteriia</taxon>
        <taxon>Fusobacteriales</taxon>
        <taxon>Leptotrichiaceae</taxon>
        <taxon>Pseudoleptotrichia</taxon>
    </lineage>
</organism>
<dbReference type="EMBL" id="AP019822">
    <property type="protein sequence ID" value="BBM35643.1"/>
    <property type="molecule type" value="Genomic_DNA"/>
</dbReference>
<evidence type="ECO:0000313" key="11">
    <source>
        <dbReference type="Proteomes" id="UP000321606"/>
    </source>
</evidence>
<dbReference type="SUPFAM" id="SSF103515">
    <property type="entry name" value="Autotransporter"/>
    <property type="match status" value="1"/>
</dbReference>
<dbReference type="PANTHER" id="PTHR43806">
    <property type="entry name" value="PEPTIDASE S8"/>
    <property type="match status" value="1"/>
</dbReference>
<dbReference type="GO" id="GO:0004252">
    <property type="term" value="F:serine-type endopeptidase activity"/>
    <property type="evidence" value="ECO:0007669"/>
    <property type="project" value="UniProtKB-UniRule"/>
</dbReference>
<keyword evidence="3 8" id="KW-0732">Signal</keyword>
<feature type="signal peptide" evidence="8">
    <location>
        <begin position="1"/>
        <end position="21"/>
    </location>
</feature>
<keyword evidence="5 6" id="KW-0720">Serine protease</keyword>
<dbReference type="InterPro" id="IPR050131">
    <property type="entry name" value="Peptidase_S8_subtilisin-like"/>
</dbReference>
<accession>A0A510JC45</accession>
<reference evidence="10 11" key="1">
    <citation type="submission" date="2019-07" db="EMBL/GenBank/DDBJ databases">
        <title>Complete Genome Sequence of Leptotrichia goodfellowii Strain JCM 16774.</title>
        <authorList>
            <person name="Watanabe S."/>
            <person name="Cui L."/>
        </authorList>
    </citation>
    <scope>NUCLEOTIDE SEQUENCE [LARGE SCALE GENOMIC DNA]</scope>
    <source>
        <strain evidence="10 11">JCM16774</strain>
    </source>
</reference>
<dbReference type="InterPro" id="IPR034061">
    <property type="entry name" value="Peptidases_S8_Autotransporter"/>
</dbReference>
<dbReference type="GO" id="GO:0006508">
    <property type="term" value="P:proteolysis"/>
    <property type="evidence" value="ECO:0007669"/>
    <property type="project" value="UniProtKB-KW"/>
</dbReference>
<dbReference type="STRING" id="714315.GCA_000516535_00568"/>
<dbReference type="NCBIfam" id="TIGR02601">
    <property type="entry name" value="autotrns_rpt"/>
    <property type="match status" value="1"/>
</dbReference>
<evidence type="ECO:0000256" key="5">
    <source>
        <dbReference type="ARBA" id="ARBA00022825"/>
    </source>
</evidence>
<dbReference type="Pfam" id="PF00082">
    <property type="entry name" value="Peptidase_S8"/>
    <property type="match status" value="1"/>
</dbReference>
<evidence type="ECO:0000256" key="3">
    <source>
        <dbReference type="ARBA" id="ARBA00022729"/>
    </source>
</evidence>